<feature type="domain" description="Amidohydrolase 3" evidence="1">
    <location>
        <begin position="49"/>
        <end position="527"/>
    </location>
</feature>
<dbReference type="InterPro" id="IPR033932">
    <property type="entry name" value="YtcJ-like"/>
</dbReference>
<dbReference type="EMBL" id="BORQ01000002">
    <property type="protein sequence ID" value="GIO31214.1"/>
    <property type="molecule type" value="Genomic_DNA"/>
</dbReference>
<name>A0A919XGD6_9BACL</name>
<dbReference type="RefSeq" id="WP_160044843.1">
    <property type="nucleotide sequence ID" value="NZ_BORQ01000002.1"/>
</dbReference>
<dbReference type="Gene3D" id="3.20.20.140">
    <property type="entry name" value="Metal-dependent hydrolases"/>
    <property type="match status" value="1"/>
</dbReference>
<dbReference type="Gene3D" id="2.30.40.10">
    <property type="entry name" value="Urease, subunit C, domain 1"/>
    <property type="match status" value="1"/>
</dbReference>
<organism evidence="2 3">
    <name type="scientific">Paenibacillus albilobatus</name>
    <dbReference type="NCBI Taxonomy" id="2716884"/>
    <lineage>
        <taxon>Bacteria</taxon>
        <taxon>Bacillati</taxon>
        <taxon>Bacillota</taxon>
        <taxon>Bacilli</taxon>
        <taxon>Bacillales</taxon>
        <taxon>Paenibacillaceae</taxon>
        <taxon>Paenibacillus</taxon>
    </lineage>
</organism>
<accession>A0A919XGD6</accession>
<dbReference type="Proteomes" id="UP000679779">
    <property type="component" value="Unassembled WGS sequence"/>
</dbReference>
<protein>
    <submittedName>
        <fullName evidence="2">Amidohydrolase YtcJ</fullName>
    </submittedName>
</protein>
<keyword evidence="3" id="KW-1185">Reference proteome</keyword>
<sequence length="533" mass="57980">MGTLWKGGTIYTMKREHEAVEAVYTEGGTIVETGGADELEAKYRGRIVEVTDLKGGVMLPGFVDSHMHLIGHGETFLKLQLGGCSSREDVLEAVKKQASALPKGMWIIGEGWNENEWSKGDLPERRLLDAVAPDHPVLLRRVCRHVIAVNTAALRAARVDEDTPSPAGGVLETDEKGRLNGILKEQAQDLVLRVLPGPTDEYLEAALTAAIEVCWAKGLTGGHTEDLSYYGSCRRTMHAFHTVIHGRKKHFRAHLLVHHLALDEWLAEGKGEAILSPLLEFGAMKLFADGALGGRTALLSRPYADDPSTTGVAVHAEHELEQLIAKARGLGMAVAAHAIGDGAADLVLTYLEKHPCPNGKRDRLIHGQILRPELIERMKRMPVAADIQPSFVASDFPWVMERIGDPKDLLVYAWKTMLSRGVPCAGGSDAPIEKVSPLEGIHAAVTRTQPYRNTVYGAEERLRMYEAVSLYTKGSAYACGHESDRGVIEKGYAADFTILGSDPFLENPDALLGNIVRMTVVNGNVVYEAGGSK</sequence>
<dbReference type="InterPro" id="IPR032466">
    <property type="entry name" value="Metal_Hydrolase"/>
</dbReference>
<gene>
    <name evidence="2" type="primary">ytcJ</name>
    <name evidence="2" type="ORF">J2TS6_23550</name>
</gene>
<dbReference type="Pfam" id="PF07969">
    <property type="entry name" value="Amidohydro_3"/>
    <property type="match status" value="1"/>
</dbReference>
<evidence type="ECO:0000259" key="1">
    <source>
        <dbReference type="Pfam" id="PF07969"/>
    </source>
</evidence>
<reference evidence="2" key="1">
    <citation type="submission" date="2021-03" db="EMBL/GenBank/DDBJ databases">
        <title>Antimicrobial resistance genes in bacteria isolated from Japanese honey, and their potential for conferring macrolide and lincosamide resistance in the American foulbrood pathogen Paenibacillus larvae.</title>
        <authorList>
            <person name="Okamoto M."/>
            <person name="Kumagai M."/>
            <person name="Kanamori H."/>
            <person name="Takamatsu D."/>
        </authorList>
    </citation>
    <scope>NUCLEOTIDE SEQUENCE</scope>
    <source>
        <strain evidence="2">J2TS6</strain>
    </source>
</reference>
<dbReference type="SUPFAM" id="SSF51556">
    <property type="entry name" value="Metallo-dependent hydrolases"/>
    <property type="match status" value="1"/>
</dbReference>
<comment type="caution">
    <text evidence="2">The sequence shown here is derived from an EMBL/GenBank/DDBJ whole genome shotgun (WGS) entry which is preliminary data.</text>
</comment>
<dbReference type="GO" id="GO:0016810">
    <property type="term" value="F:hydrolase activity, acting on carbon-nitrogen (but not peptide) bonds"/>
    <property type="evidence" value="ECO:0007669"/>
    <property type="project" value="InterPro"/>
</dbReference>
<evidence type="ECO:0000313" key="2">
    <source>
        <dbReference type="EMBL" id="GIO31214.1"/>
    </source>
</evidence>
<evidence type="ECO:0000313" key="3">
    <source>
        <dbReference type="Proteomes" id="UP000679779"/>
    </source>
</evidence>
<proteinExistence type="predicted"/>
<dbReference type="CDD" id="cd01300">
    <property type="entry name" value="YtcJ_like"/>
    <property type="match status" value="1"/>
</dbReference>
<dbReference type="Gene3D" id="3.10.310.70">
    <property type="match status" value="1"/>
</dbReference>
<dbReference type="SUPFAM" id="SSF51338">
    <property type="entry name" value="Composite domain of metallo-dependent hydrolases"/>
    <property type="match status" value="1"/>
</dbReference>
<dbReference type="PANTHER" id="PTHR22642">
    <property type="entry name" value="IMIDAZOLONEPROPIONASE"/>
    <property type="match status" value="1"/>
</dbReference>
<dbReference type="PANTHER" id="PTHR22642:SF2">
    <property type="entry name" value="PROTEIN LONG AFTER FAR-RED 3"/>
    <property type="match status" value="1"/>
</dbReference>
<dbReference type="AlphaFoldDB" id="A0A919XGD6"/>
<dbReference type="InterPro" id="IPR011059">
    <property type="entry name" value="Metal-dep_hydrolase_composite"/>
</dbReference>
<dbReference type="InterPro" id="IPR013108">
    <property type="entry name" value="Amidohydro_3"/>
</dbReference>